<dbReference type="PROSITE" id="PS51257">
    <property type="entry name" value="PROKAR_LIPOPROTEIN"/>
    <property type="match status" value="1"/>
</dbReference>
<comment type="subcellular location">
    <subcellularLocation>
        <location evidence="1">Membrane</location>
        <topology evidence="1">Single-pass membrane protein</topology>
    </subcellularLocation>
</comment>
<evidence type="ECO:0000256" key="3">
    <source>
        <dbReference type="ARBA" id="ARBA00020552"/>
    </source>
</evidence>
<keyword evidence="5" id="KW-0430">Lectin</keyword>
<comment type="function">
    <text evidence="6">Has immunoglobulin-binding and hemagglutination properties, and can bind to mannose. Essential for virulence. May be involved in LPS biosynthesis or polysaccharide transport.</text>
</comment>
<feature type="signal peptide" evidence="8">
    <location>
        <begin position="1"/>
        <end position="20"/>
    </location>
</feature>
<feature type="chain" id="PRO_5004521009" description="Lectin-like protein BA14k" evidence="8">
    <location>
        <begin position="21"/>
        <end position="197"/>
    </location>
</feature>
<evidence type="ECO:0000256" key="2">
    <source>
        <dbReference type="ARBA" id="ARBA00010270"/>
    </source>
</evidence>
<geneLocation type="plasmid" evidence="9">
    <name>pRg502b</name>
</geneLocation>
<reference evidence="9 10" key="1">
    <citation type="journal article" date="2012" name="J. Bacteriol.">
        <title>Genome sequence of Rhizobium grahamii CCGE502, a broad-host-range symbiont with low nodulation competitiveness in Phaseolus vulgaris.</title>
        <authorList>
            <person name="Althabegoiti M.J."/>
            <person name="Lozano L."/>
            <person name="Torres-Tejerizo G."/>
            <person name="Ormeno-Orrillo E."/>
            <person name="Rogel M.A."/>
            <person name="Gonzalez V."/>
            <person name="Martinez-Romero E."/>
        </authorList>
    </citation>
    <scope>NUCLEOTIDE SEQUENCE [LARGE SCALE GENOMIC DNA]</scope>
    <source>
        <strain evidence="9 10">CCGE 502</strain>
        <plasmid evidence="9">pRg502b</plasmid>
    </source>
</reference>
<feature type="region of interest" description="Disordered" evidence="7">
    <location>
        <begin position="172"/>
        <end position="197"/>
    </location>
</feature>
<comment type="similarity">
    <text evidence="2">Belongs to the BA14k family.</text>
</comment>
<comment type="caution">
    <text evidence="9">The sequence shown here is derived from an EMBL/GenBank/DDBJ whole genome shotgun (WGS) entry which is preliminary data.</text>
</comment>
<dbReference type="GO" id="GO:0016020">
    <property type="term" value="C:membrane"/>
    <property type="evidence" value="ECO:0007669"/>
    <property type="project" value="UniProtKB-SubCell"/>
</dbReference>
<keyword evidence="4" id="KW-1003">Cell membrane</keyword>
<name>S3I5P9_9HYPH</name>
<keyword evidence="10" id="KW-1185">Reference proteome</keyword>
<dbReference type="Pfam" id="PF07886">
    <property type="entry name" value="BA14K"/>
    <property type="match status" value="2"/>
</dbReference>
<dbReference type="InterPro" id="IPR012413">
    <property type="entry name" value="BA14K"/>
</dbReference>
<evidence type="ECO:0000313" key="9">
    <source>
        <dbReference type="EMBL" id="EPE94853.1"/>
    </source>
</evidence>
<sequence>MKTFASLAFGIASSIGACIAVTSLASAIVADPEAHKLDTLSSPDLWTNKPVRIDVVNQRYERVPAAHSTYVTDPLQLKVAASNPDSTLKTSVTAKPTLSAEHLNWCGARYRSYDPASNSYRAHSGATKTCLSPYAALEAVESVTTQAGSALAAGGAAMAWCAARYQSYRASDNSYQPYNGPRRTCVPPARQEVASSR</sequence>
<evidence type="ECO:0000256" key="4">
    <source>
        <dbReference type="ARBA" id="ARBA00022475"/>
    </source>
</evidence>
<dbReference type="AlphaFoldDB" id="S3I5P9"/>
<evidence type="ECO:0000256" key="8">
    <source>
        <dbReference type="SAM" id="SignalP"/>
    </source>
</evidence>
<evidence type="ECO:0000256" key="1">
    <source>
        <dbReference type="ARBA" id="ARBA00004167"/>
    </source>
</evidence>
<evidence type="ECO:0000256" key="5">
    <source>
        <dbReference type="ARBA" id="ARBA00022734"/>
    </source>
</evidence>
<evidence type="ECO:0000256" key="6">
    <source>
        <dbReference type="ARBA" id="ARBA00025321"/>
    </source>
</evidence>
<proteinExistence type="inferred from homology"/>
<keyword evidence="9" id="KW-0614">Plasmid</keyword>
<evidence type="ECO:0000256" key="7">
    <source>
        <dbReference type="SAM" id="MobiDB-lite"/>
    </source>
</evidence>
<gene>
    <name evidence="9" type="ORF">RGCCGE502_30143</name>
</gene>
<dbReference type="HOGENOM" id="CLU_094555_0_0_5"/>
<keyword evidence="8" id="KW-0732">Signal</keyword>
<evidence type="ECO:0000313" key="10">
    <source>
        <dbReference type="Proteomes" id="UP000014411"/>
    </source>
</evidence>
<dbReference type="RefSeq" id="WP_016557947.1">
    <property type="nucleotide sequence ID" value="NZ_AEYE02000035.1"/>
</dbReference>
<protein>
    <recommendedName>
        <fullName evidence="3">Lectin-like protein BA14k</fullName>
    </recommendedName>
</protein>
<dbReference type="GO" id="GO:0030246">
    <property type="term" value="F:carbohydrate binding"/>
    <property type="evidence" value="ECO:0007669"/>
    <property type="project" value="UniProtKB-KW"/>
</dbReference>
<dbReference type="EMBL" id="AEYE02000035">
    <property type="protein sequence ID" value="EPE94853.1"/>
    <property type="molecule type" value="Genomic_DNA"/>
</dbReference>
<dbReference type="Proteomes" id="UP000014411">
    <property type="component" value="Unassembled WGS sequence"/>
</dbReference>
<keyword evidence="4" id="KW-0472">Membrane</keyword>
<organism evidence="9 10">
    <name type="scientific">Rhizobium grahamii CCGE 502</name>
    <dbReference type="NCBI Taxonomy" id="990285"/>
    <lineage>
        <taxon>Bacteria</taxon>
        <taxon>Pseudomonadati</taxon>
        <taxon>Pseudomonadota</taxon>
        <taxon>Alphaproteobacteria</taxon>
        <taxon>Hyphomicrobiales</taxon>
        <taxon>Rhizobiaceae</taxon>
        <taxon>Rhizobium/Agrobacterium group</taxon>
        <taxon>Rhizobium</taxon>
    </lineage>
</organism>
<accession>S3I5P9</accession>